<sequence>MKDFPDFMKSRLNHIDSSQQNTPDIDGYYYEGKDGSQICFWTYFSDRESKENVHEFDEYVFCVCGEYVEIFDGEEHILHAGDELFVPKGTPHHGRVTKGTRTIHAFGGQRIIDIKD</sequence>
<reference evidence="4 5" key="1">
    <citation type="submission" date="2016-10" db="EMBL/GenBank/DDBJ databases">
        <authorList>
            <person name="de Groot N.N."/>
        </authorList>
    </citation>
    <scope>NUCLEOTIDE SEQUENCE [LARGE SCALE GENOMIC DNA]</scope>
    <source>
        <strain evidence="3 4">AR67</strain>
        <strain evidence="2 5">KH2T6</strain>
    </source>
</reference>
<organism evidence="2 5">
    <name type="scientific">Ruminococcus albus</name>
    <dbReference type="NCBI Taxonomy" id="1264"/>
    <lineage>
        <taxon>Bacteria</taxon>
        <taxon>Bacillati</taxon>
        <taxon>Bacillota</taxon>
        <taxon>Clostridia</taxon>
        <taxon>Eubacteriales</taxon>
        <taxon>Oscillospiraceae</taxon>
        <taxon>Ruminococcus</taxon>
    </lineage>
</organism>
<dbReference type="SUPFAM" id="SSF51182">
    <property type="entry name" value="RmlC-like cupins"/>
    <property type="match status" value="1"/>
</dbReference>
<evidence type="ECO:0000313" key="3">
    <source>
        <dbReference type="EMBL" id="SFC37040.1"/>
    </source>
</evidence>
<dbReference type="InterPro" id="IPR011051">
    <property type="entry name" value="RmlC_Cupin_sf"/>
</dbReference>
<dbReference type="Proteomes" id="UP000186015">
    <property type="component" value="Unassembled WGS sequence"/>
</dbReference>
<dbReference type="AlphaFoldDB" id="A0A1H7N234"/>
<name>A0A1H7N234_RUMAL</name>
<dbReference type="Gene3D" id="2.60.120.10">
    <property type="entry name" value="Jelly Rolls"/>
    <property type="match status" value="1"/>
</dbReference>
<evidence type="ECO:0000313" key="4">
    <source>
        <dbReference type="Proteomes" id="UP000182192"/>
    </source>
</evidence>
<dbReference type="EMBL" id="FOKQ01000011">
    <property type="protein sequence ID" value="SFC37040.1"/>
    <property type="molecule type" value="Genomic_DNA"/>
</dbReference>
<evidence type="ECO:0000313" key="5">
    <source>
        <dbReference type="Proteomes" id="UP000186015"/>
    </source>
</evidence>
<protein>
    <submittedName>
        <fullName evidence="2">Cupin domain-containing protein</fullName>
    </submittedName>
</protein>
<dbReference type="Proteomes" id="UP000182192">
    <property type="component" value="Unassembled WGS sequence"/>
</dbReference>
<proteinExistence type="predicted"/>
<dbReference type="RefSeq" id="WP_074834659.1">
    <property type="nucleotide sequence ID" value="NZ_FOAT01000013.1"/>
</dbReference>
<dbReference type="InterPro" id="IPR013096">
    <property type="entry name" value="Cupin_2"/>
</dbReference>
<accession>A0A1H7N234</accession>
<gene>
    <name evidence="3" type="ORF">SAMN02910406_01623</name>
    <name evidence="2" type="ORF">SAMN05216469_11382</name>
</gene>
<dbReference type="OrthoDB" id="1908605at2"/>
<evidence type="ECO:0000313" key="2">
    <source>
        <dbReference type="EMBL" id="SEL17632.1"/>
    </source>
</evidence>
<dbReference type="EMBL" id="FOAT01000013">
    <property type="protein sequence ID" value="SEL17632.1"/>
    <property type="molecule type" value="Genomic_DNA"/>
</dbReference>
<evidence type="ECO:0000259" key="1">
    <source>
        <dbReference type="Pfam" id="PF07883"/>
    </source>
</evidence>
<feature type="domain" description="Cupin type-2" evidence="1">
    <location>
        <begin position="48"/>
        <end position="97"/>
    </location>
</feature>
<dbReference type="InterPro" id="IPR014710">
    <property type="entry name" value="RmlC-like_jellyroll"/>
</dbReference>
<dbReference type="Pfam" id="PF07883">
    <property type="entry name" value="Cupin_2"/>
    <property type="match status" value="1"/>
</dbReference>